<evidence type="ECO:0000313" key="4">
    <source>
        <dbReference type="Proteomes" id="UP000311382"/>
    </source>
</evidence>
<dbReference type="Pfam" id="PF12874">
    <property type="entry name" value="zf-met"/>
    <property type="match status" value="1"/>
</dbReference>
<keyword evidence="1" id="KW-0862">Zinc</keyword>
<evidence type="ECO:0000256" key="1">
    <source>
        <dbReference type="PROSITE-ProRule" id="PRU00042"/>
    </source>
</evidence>
<dbReference type="InterPro" id="IPR013087">
    <property type="entry name" value="Znf_C2H2_type"/>
</dbReference>
<evidence type="ECO:0000259" key="2">
    <source>
        <dbReference type="PROSITE" id="PS50157"/>
    </source>
</evidence>
<organism evidence="3 4">
    <name type="scientific">Rhodotorula diobovata</name>
    <dbReference type="NCBI Taxonomy" id="5288"/>
    <lineage>
        <taxon>Eukaryota</taxon>
        <taxon>Fungi</taxon>
        <taxon>Dikarya</taxon>
        <taxon>Basidiomycota</taxon>
        <taxon>Pucciniomycotina</taxon>
        <taxon>Microbotryomycetes</taxon>
        <taxon>Sporidiobolales</taxon>
        <taxon>Sporidiobolaceae</taxon>
        <taxon>Rhodotorula</taxon>
    </lineage>
</organism>
<comment type="caution">
    <text evidence="3">The sequence shown here is derived from an EMBL/GenBank/DDBJ whole genome shotgun (WGS) entry which is preliminary data.</text>
</comment>
<reference evidence="3 4" key="1">
    <citation type="submission" date="2019-03" db="EMBL/GenBank/DDBJ databases">
        <title>Rhodosporidium diobovatum UCD-FST 08-225 genome sequencing, assembly, and annotation.</title>
        <authorList>
            <person name="Fakankun I.U."/>
            <person name="Fristensky B."/>
            <person name="Levin D.B."/>
        </authorList>
    </citation>
    <scope>NUCLEOTIDE SEQUENCE [LARGE SCALE GENOMIC DNA]</scope>
    <source>
        <strain evidence="3 4">UCD-FST 08-225</strain>
    </source>
</reference>
<dbReference type="Gene3D" id="3.30.160.60">
    <property type="entry name" value="Classic Zinc Finger"/>
    <property type="match status" value="1"/>
</dbReference>
<accession>A0A5C5FX39</accession>
<protein>
    <recommendedName>
        <fullName evidence="2">C2H2-type domain-containing protein</fullName>
    </recommendedName>
</protein>
<dbReference type="OrthoDB" id="6077919at2759"/>
<dbReference type="PROSITE" id="PS50157">
    <property type="entry name" value="ZINC_FINGER_C2H2_2"/>
    <property type="match status" value="1"/>
</dbReference>
<dbReference type="InterPro" id="IPR036236">
    <property type="entry name" value="Znf_C2H2_sf"/>
</dbReference>
<gene>
    <name evidence="3" type="ORF">DMC30DRAFT_396437</name>
</gene>
<keyword evidence="1" id="KW-0479">Metal-binding</keyword>
<keyword evidence="4" id="KW-1185">Reference proteome</keyword>
<dbReference type="PROSITE" id="PS00028">
    <property type="entry name" value="ZINC_FINGER_C2H2_1"/>
    <property type="match status" value="1"/>
</dbReference>
<dbReference type="SUPFAM" id="SSF57667">
    <property type="entry name" value="beta-beta-alpha zinc fingers"/>
    <property type="match status" value="1"/>
</dbReference>
<dbReference type="GO" id="GO:0008270">
    <property type="term" value="F:zinc ion binding"/>
    <property type="evidence" value="ECO:0007669"/>
    <property type="project" value="UniProtKB-KW"/>
</dbReference>
<dbReference type="Proteomes" id="UP000311382">
    <property type="component" value="Unassembled WGS sequence"/>
</dbReference>
<dbReference type="STRING" id="5288.A0A5C5FX39"/>
<feature type="domain" description="C2H2-type" evidence="2">
    <location>
        <begin position="56"/>
        <end position="85"/>
    </location>
</feature>
<evidence type="ECO:0000313" key="3">
    <source>
        <dbReference type="EMBL" id="TNY20889.1"/>
    </source>
</evidence>
<proteinExistence type="predicted"/>
<name>A0A5C5FX39_9BASI</name>
<dbReference type="AlphaFoldDB" id="A0A5C5FX39"/>
<keyword evidence="1" id="KW-0863">Zinc-finger</keyword>
<dbReference type="EMBL" id="SOZI01000055">
    <property type="protein sequence ID" value="TNY20889.1"/>
    <property type="molecule type" value="Genomic_DNA"/>
</dbReference>
<sequence length="135" mass="15416">MFLHLDANGCRSGITRHDVNRIVQDADWDDLITFSRRLRPVQGVPKNAYRAGTQRWHCQLCTQRFTTSTGLSAHLASARHAGELYKCPRWDDACRRTFKSLSALVQHMDSAVCGVENDYYVEVNFDGIVDALRSW</sequence>